<evidence type="ECO:0000256" key="6">
    <source>
        <dbReference type="PROSITE-ProRule" id="PRU01211"/>
    </source>
</evidence>
<keyword evidence="5 6" id="KW-0482">Metalloprotease</keyword>
<name>A0A8S4PIP4_OWEFU</name>
<dbReference type="EMBL" id="CAIIXF020000009">
    <property type="protein sequence ID" value="CAH1793643.1"/>
    <property type="molecule type" value="Genomic_DNA"/>
</dbReference>
<evidence type="ECO:0000256" key="1">
    <source>
        <dbReference type="ARBA" id="ARBA00022670"/>
    </source>
</evidence>
<comment type="cofactor">
    <cofactor evidence="6 7">
        <name>Zn(2+)</name>
        <dbReference type="ChEBI" id="CHEBI:29105"/>
    </cofactor>
    <text evidence="6 7">Binds 1 zinc ion per subunit.</text>
</comment>
<dbReference type="InterPro" id="IPR006026">
    <property type="entry name" value="Peptidase_Metallo"/>
</dbReference>
<feature type="compositionally biased region" description="Low complexity" evidence="8">
    <location>
        <begin position="314"/>
        <end position="341"/>
    </location>
</feature>
<evidence type="ECO:0000313" key="10">
    <source>
        <dbReference type="EMBL" id="CAH1793643.1"/>
    </source>
</evidence>
<feature type="binding site" evidence="6">
    <location>
        <position position="166"/>
    </location>
    <ligand>
        <name>Zn(2+)</name>
        <dbReference type="ChEBI" id="CHEBI:29105"/>
        <note>catalytic</note>
    </ligand>
</feature>
<protein>
    <recommendedName>
        <fullName evidence="7">Metalloendopeptidase</fullName>
        <ecNumber evidence="7">3.4.24.-</ecNumber>
    </recommendedName>
</protein>
<dbReference type="CDD" id="cd04280">
    <property type="entry name" value="ZnMc_astacin_like"/>
    <property type="match status" value="1"/>
</dbReference>
<dbReference type="InterPro" id="IPR034035">
    <property type="entry name" value="Astacin-like_dom"/>
</dbReference>
<keyword evidence="2 6" id="KW-0479">Metal-binding</keyword>
<dbReference type="OrthoDB" id="291007at2759"/>
<proteinExistence type="predicted"/>
<keyword evidence="3 6" id="KW-0378">Hydrolase</keyword>
<dbReference type="InterPro" id="IPR001506">
    <property type="entry name" value="Peptidase_M12A"/>
</dbReference>
<dbReference type="PRINTS" id="PR00480">
    <property type="entry name" value="ASTACIN"/>
</dbReference>
<feature type="active site" evidence="6">
    <location>
        <position position="167"/>
    </location>
</feature>
<feature type="binding site" evidence="6">
    <location>
        <position position="170"/>
    </location>
    <ligand>
        <name>Zn(2+)</name>
        <dbReference type="ChEBI" id="CHEBI:29105"/>
        <note>catalytic</note>
    </ligand>
</feature>
<keyword evidence="1 6" id="KW-0645">Protease</keyword>
<feature type="compositionally biased region" description="Basic residues" evidence="8">
    <location>
        <begin position="370"/>
        <end position="383"/>
    </location>
</feature>
<dbReference type="GO" id="GO:0006508">
    <property type="term" value="P:proteolysis"/>
    <property type="evidence" value="ECO:0007669"/>
    <property type="project" value="UniProtKB-KW"/>
</dbReference>
<organism evidence="10 11">
    <name type="scientific">Owenia fusiformis</name>
    <name type="common">Polychaete worm</name>
    <dbReference type="NCBI Taxonomy" id="6347"/>
    <lineage>
        <taxon>Eukaryota</taxon>
        <taxon>Metazoa</taxon>
        <taxon>Spiralia</taxon>
        <taxon>Lophotrochozoa</taxon>
        <taxon>Annelida</taxon>
        <taxon>Polychaeta</taxon>
        <taxon>Sedentaria</taxon>
        <taxon>Canalipalpata</taxon>
        <taxon>Sabellida</taxon>
        <taxon>Oweniida</taxon>
        <taxon>Oweniidae</taxon>
        <taxon>Owenia</taxon>
    </lineage>
</organism>
<evidence type="ECO:0000313" key="11">
    <source>
        <dbReference type="Proteomes" id="UP000749559"/>
    </source>
</evidence>
<feature type="signal peptide" evidence="7">
    <location>
        <begin position="1"/>
        <end position="20"/>
    </location>
</feature>
<feature type="chain" id="PRO_5035962154" description="Metalloendopeptidase" evidence="7">
    <location>
        <begin position="21"/>
        <end position="433"/>
    </location>
</feature>
<gene>
    <name evidence="10" type="ORF">OFUS_LOCUS18468</name>
</gene>
<accession>A0A8S4PIP4</accession>
<comment type="caution">
    <text evidence="10">The sequence shown here is derived from an EMBL/GenBank/DDBJ whole genome shotgun (WGS) entry which is preliminary data.</text>
</comment>
<feature type="compositionally biased region" description="Pro residues" evidence="8">
    <location>
        <begin position="386"/>
        <end position="405"/>
    </location>
</feature>
<evidence type="ECO:0000256" key="4">
    <source>
        <dbReference type="ARBA" id="ARBA00022833"/>
    </source>
</evidence>
<dbReference type="InterPro" id="IPR024079">
    <property type="entry name" value="MetalloPept_cat_dom_sf"/>
</dbReference>
<feature type="compositionally biased region" description="Low complexity" evidence="8">
    <location>
        <begin position="349"/>
        <end position="369"/>
    </location>
</feature>
<evidence type="ECO:0000256" key="7">
    <source>
        <dbReference type="RuleBase" id="RU361183"/>
    </source>
</evidence>
<dbReference type="PANTHER" id="PTHR10127:SF780">
    <property type="entry name" value="METALLOENDOPEPTIDASE"/>
    <property type="match status" value="1"/>
</dbReference>
<dbReference type="Gene3D" id="3.40.390.10">
    <property type="entry name" value="Collagenase (Catalytic Domain)"/>
    <property type="match status" value="1"/>
</dbReference>
<evidence type="ECO:0000256" key="5">
    <source>
        <dbReference type="ARBA" id="ARBA00023049"/>
    </source>
</evidence>
<reference evidence="10" key="1">
    <citation type="submission" date="2022-03" db="EMBL/GenBank/DDBJ databases">
        <authorList>
            <person name="Martin C."/>
        </authorList>
    </citation>
    <scope>NUCLEOTIDE SEQUENCE</scope>
</reference>
<feature type="compositionally biased region" description="Acidic residues" evidence="8">
    <location>
        <begin position="37"/>
        <end position="47"/>
    </location>
</feature>
<dbReference type="GO" id="GO:0008270">
    <property type="term" value="F:zinc ion binding"/>
    <property type="evidence" value="ECO:0007669"/>
    <property type="project" value="UniProtKB-UniRule"/>
</dbReference>
<keyword evidence="11" id="KW-1185">Reference proteome</keyword>
<evidence type="ECO:0000259" key="9">
    <source>
        <dbReference type="PROSITE" id="PS51864"/>
    </source>
</evidence>
<evidence type="ECO:0000256" key="8">
    <source>
        <dbReference type="SAM" id="MobiDB-lite"/>
    </source>
</evidence>
<dbReference type="SUPFAM" id="SSF55486">
    <property type="entry name" value="Metalloproteases ('zincins'), catalytic domain"/>
    <property type="match status" value="1"/>
</dbReference>
<feature type="region of interest" description="Disordered" evidence="8">
    <location>
        <begin position="278"/>
        <end position="433"/>
    </location>
</feature>
<evidence type="ECO:0000256" key="2">
    <source>
        <dbReference type="ARBA" id="ARBA00022723"/>
    </source>
</evidence>
<dbReference type="PANTHER" id="PTHR10127">
    <property type="entry name" value="DISCOIDIN, CUB, EGF, LAMININ , AND ZINC METALLOPROTEASE DOMAIN CONTAINING"/>
    <property type="match status" value="1"/>
</dbReference>
<dbReference type="GO" id="GO:0004222">
    <property type="term" value="F:metalloendopeptidase activity"/>
    <property type="evidence" value="ECO:0007669"/>
    <property type="project" value="UniProtKB-UniRule"/>
</dbReference>
<feature type="domain" description="Peptidase M12A" evidence="9">
    <location>
        <begin position="64"/>
        <end position="269"/>
    </location>
</feature>
<evidence type="ECO:0000256" key="3">
    <source>
        <dbReference type="ARBA" id="ARBA00022801"/>
    </source>
</evidence>
<keyword evidence="7" id="KW-0732">Signal</keyword>
<dbReference type="EC" id="3.4.24.-" evidence="7"/>
<dbReference type="Proteomes" id="UP000749559">
    <property type="component" value="Unassembled WGS sequence"/>
</dbReference>
<dbReference type="SMART" id="SM00235">
    <property type="entry name" value="ZnMc"/>
    <property type="match status" value="1"/>
</dbReference>
<comment type="caution">
    <text evidence="6">Lacks conserved residue(s) required for the propagation of feature annotation.</text>
</comment>
<feature type="compositionally biased region" description="Polar residues" evidence="8">
    <location>
        <begin position="278"/>
        <end position="290"/>
    </location>
</feature>
<sequence length="433" mass="49583">MKICFFLCLALSLAIVAVQSEPMEQSSDRSSSTEMSHEEEEEGDANPDDSKGVLVEDDIREDESKYKSGADQVKFWPEGKVYFKIDKTRLSVGLRKNISEAMRIIQSKTQIKANCIQFFENTYKIRNRNYVFLTSKDGCWSRVGMKGGMQVTSLGPGCGSIGRIIHELLHVLGFYHEQSRSDRDRYITIIWKNILSDYSVNFHKRNDKIYKMKYDLESIMHYQSNAFSKNEKLNTIEVKGSAKRGMLLGQRKHLSAQDIYGIKKAYKCTAQGSGISAKVPSTTAATTKQKYTIPASGRSSFTRPTISRRRPITIRRPPVTTRRPPVTTRRPPVTTRRSPITARRKPVTTRRPPVTTRRPPVTTRRSPITARRKPVTTRRRPVTTRRPPPTTRRPPPTTRRPPPTTRQPAVATRRSYYSKRPTTRAPYKRRTYG</sequence>
<feature type="region of interest" description="Disordered" evidence="8">
    <location>
        <begin position="22"/>
        <end position="53"/>
    </location>
</feature>
<dbReference type="AlphaFoldDB" id="A0A8S4PIP4"/>
<dbReference type="Pfam" id="PF01400">
    <property type="entry name" value="Astacin"/>
    <property type="match status" value="1"/>
</dbReference>
<keyword evidence="4 6" id="KW-0862">Zinc</keyword>
<feature type="binding site" evidence="6">
    <location>
        <position position="176"/>
    </location>
    <ligand>
        <name>Zn(2+)</name>
        <dbReference type="ChEBI" id="CHEBI:29105"/>
        <note>catalytic</note>
    </ligand>
</feature>
<dbReference type="PROSITE" id="PS51864">
    <property type="entry name" value="ASTACIN"/>
    <property type="match status" value="1"/>
</dbReference>